<keyword evidence="1" id="KW-1133">Transmembrane helix</keyword>
<keyword evidence="3" id="KW-1185">Reference proteome</keyword>
<dbReference type="Proteomes" id="UP000639606">
    <property type="component" value="Unassembled WGS sequence"/>
</dbReference>
<feature type="transmembrane region" description="Helical" evidence="1">
    <location>
        <begin position="110"/>
        <end position="131"/>
    </location>
</feature>
<evidence type="ECO:0000313" key="2">
    <source>
        <dbReference type="EMBL" id="GGP37190.1"/>
    </source>
</evidence>
<comment type="caution">
    <text evidence="2">The sequence shown here is derived from an EMBL/GenBank/DDBJ whole genome shotgun (WGS) entry which is preliminary data.</text>
</comment>
<feature type="transmembrane region" description="Helical" evidence="1">
    <location>
        <begin position="228"/>
        <end position="246"/>
    </location>
</feature>
<keyword evidence="1" id="KW-0472">Membrane</keyword>
<evidence type="ECO:0000256" key="1">
    <source>
        <dbReference type="SAM" id="Phobius"/>
    </source>
</evidence>
<keyword evidence="1" id="KW-0812">Transmembrane</keyword>
<feature type="transmembrane region" description="Helical" evidence="1">
    <location>
        <begin position="143"/>
        <end position="175"/>
    </location>
</feature>
<reference evidence="2" key="2">
    <citation type="submission" date="2020-09" db="EMBL/GenBank/DDBJ databases">
        <authorList>
            <person name="Sun Q."/>
            <person name="Ohkuma M."/>
        </authorList>
    </citation>
    <scope>NUCLEOTIDE SEQUENCE</scope>
    <source>
        <strain evidence="2">JCM 3313</strain>
    </source>
</reference>
<organism evidence="2 3">
    <name type="scientific">Saccharothrix coeruleofusca</name>
    <dbReference type="NCBI Taxonomy" id="33919"/>
    <lineage>
        <taxon>Bacteria</taxon>
        <taxon>Bacillati</taxon>
        <taxon>Actinomycetota</taxon>
        <taxon>Actinomycetes</taxon>
        <taxon>Pseudonocardiales</taxon>
        <taxon>Pseudonocardiaceae</taxon>
        <taxon>Saccharothrix</taxon>
    </lineage>
</organism>
<feature type="transmembrane region" description="Helical" evidence="1">
    <location>
        <begin position="187"/>
        <end position="216"/>
    </location>
</feature>
<dbReference type="EMBL" id="BMRG01000001">
    <property type="protein sequence ID" value="GGP37190.1"/>
    <property type="molecule type" value="Genomic_DNA"/>
</dbReference>
<reference evidence="2" key="1">
    <citation type="journal article" date="2014" name="Int. J. Syst. Evol. Microbiol.">
        <title>Complete genome sequence of Corynebacterium casei LMG S-19264T (=DSM 44701T), isolated from a smear-ripened cheese.</title>
        <authorList>
            <consortium name="US DOE Joint Genome Institute (JGI-PGF)"/>
            <person name="Walter F."/>
            <person name="Albersmeier A."/>
            <person name="Kalinowski J."/>
            <person name="Ruckert C."/>
        </authorList>
    </citation>
    <scope>NUCLEOTIDE SEQUENCE</scope>
    <source>
        <strain evidence="2">JCM 3313</strain>
    </source>
</reference>
<dbReference type="AlphaFoldDB" id="A0A918AK61"/>
<feature type="transmembrane region" description="Helical" evidence="1">
    <location>
        <begin position="279"/>
        <end position="299"/>
    </location>
</feature>
<gene>
    <name evidence="2" type="ORF">GCM10010185_05670</name>
</gene>
<proteinExistence type="predicted"/>
<dbReference type="RefSeq" id="WP_189221419.1">
    <property type="nucleotide sequence ID" value="NZ_BMRG01000001.1"/>
</dbReference>
<feature type="transmembrane region" description="Helical" evidence="1">
    <location>
        <begin position="30"/>
        <end position="54"/>
    </location>
</feature>
<evidence type="ECO:0000313" key="3">
    <source>
        <dbReference type="Proteomes" id="UP000639606"/>
    </source>
</evidence>
<protein>
    <submittedName>
        <fullName evidence="2">Uncharacterized protein</fullName>
    </submittedName>
</protein>
<feature type="transmembrane region" description="Helical" evidence="1">
    <location>
        <begin position="330"/>
        <end position="348"/>
    </location>
</feature>
<feature type="transmembrane region" description="Helical" evidence="1">
    <location>
        <begin position="355"/>
        <end position="376"/>
    </location>
</feature>
<sequence>MSTSSEIDRSALVDEPVVGGGAGRADRLRAWALAVAAPSRSVLAFSALLTVVFWNMPAFAPNQPKGDYDYGLLIALARQFDLSFGDRVSTTYGPLYFLAIPSVIHRGEVLVGYLLWFVLATACTAAIYQALRRHLGAPAAWGVVGVMALSSSIVPLTAVITTTFAFVVVLSIFYARDELPRWAQRSYPIAMGVLVAAMLLTKFSVGLMCGPVILGAVLAKHGKVLRPFLEYAISGIAALVLLWIAAGQPPLQVVEYVIRALSVGSGHAQSMGLEQPGKAWEYLIAVPLILLLVFGLVTTGGGRRRWLLYLGVALGSFLLLKQGFVRHDSHSAQFFSVAVGVGLVLAALKRSAVLVCAAVISLLAQAFSFGGGLYAVDPAKSLQMFGQGLTVVASGSQRDQVVEEARADLKRRISLPQRFVDRIGDSTVRTAPFDYALAWTYGMNTTAILPTLLDYGAYTELLDEMNEEWVADDATGPEFIVRENTRITLDGRFPLWDSPRTNLAQACRYELVDSDPRWQLLRRTENRCGEETPLGEVTADRFEQVPVPTSDKGIVIARVYPEQGALDKLKSLAFRSGEFWITVDGEPHRLPLSHAEAPLLMSSPGDESLVLGGTELASGNITMNIPGRVVFSVVNTR</sequence>
<name>A0A918AK61_9PSEU</name>
<feature type="transmembrane region" description="Helical" evidence="1">
    <location>
        <begin position="306"/>
        <end position="324"/>
    </location>
</feature>
<accession>A0A918AK61</accession>